<dbReference type="OrthoDB" id="5070303at2"/>
<evidence type="ECO:0000313" key="2">
    <source>
        <dbReference type="EMBL" id="MBB5642527.1"/>
    </source>
</evidence>
<organism evidence="2 3">
    <name type="scientific">Cryobacterium roopkundense</name>
    <dbReference type="NCBI Taxonomy" id="1001240"/>
    <lineage>
        <taxon>Bacteria</taxon>
        <taxon>Bacillati</taxon>
        <taxon>Actinomycetota</taxon>
        <taxon>Actinomycetes</taxon>
        <taxon>Micrococcales</taxon>
        <taxon>Microbacteriaceae</taxon>
        <taxon>Cryobacterium</taxon>
    </lineage>
</organism>
<dbReference type="NCBIfam" id="TIGR04088">
    <property type="entry name" value="cognate_SipW"/>
    <property type="match status" value="1"/>
</dbReference>
<dbReference type="RefSeq" id="WP_052541974.1">
    <property type="nucleotide sequence ID" value="NZ_JACHBQ010000001.1"/>
</dbReference>
<dbReference type="EMBL" id="JACHBQ010000001">
    <property type="protein sequence ID" value="MBB5642527.1"/>
    <property type="molecule type" value="Genomic_DNA"/>
</dbReference>
<gene>
    <name evidence="2" type="ORF">BJ997_003075</name>
</gene>
<protein>
    <submittedName>
        <fullName evidence="2">Putative ribosomally synthesized peptide with SipW-like signal peptide</fullName>
    </submittedName>
</protein>
<dbReference type="AlphaFoldDB" id="A0A7W8ZYV7"/>
<dbReference type="InterPro" id="IPR023833">
    <property type="entry name" value="Signal_pept_SipW-depend-type"/>
</dbReference>
<accession>A0A7W8ZYV7</accession>
<reference evidence="2 3" key="1">
    <citation type="submission" date="2020-08" db="EMBL/GenBank/DDBJ databases">
        <title>Sequencing the genomes of 1000 actinobacteria strains.</title>
        <authorList>
            <person name="Klenk H.-P."/>
        </authorList>
    </citation>
    <scope>NUCLEOTIDE SEQUENCE [LARGE SCALE GENOMIC DNA]</scope>
    <source>
        <strain evidence="2 3">DSM 21065</strain>
    </source>
</reference>
<keyword evidence="1" id="KW-1133">Transmembrane helix</keyword>
<evidence type="ECO:0000313" key="3">
    <source>
        <dbReference type="Proteomes" id="UP000561726"/>
    </source>
</evidence>
<evidence type="ECO:0000256" key="1">
    <source>
        <dbReference type="SAM" id="Phobius"/>
    </source>
</evidence>
<proteinExistence type="predicted"/>
<dbReference type="Proteomes" id="UP000561726">
    <property type="component" value="Unassembled WGS sequence"/>
</dbReference>
<keyword evidence="1" id="KW-0812">Transmembrane</keyword>
<sequence>MNTTEPTSTRTLGRKARALLAGGLVLGVGAAITLAVWNDSEFATGTFTSGHFNMLGSVDGTTFTNHPSGTPGALSFSVGFDNLAPDEVTSAPFVVHLDADTTTDAVVSVNSAGVSGTAAADLTYGIRQVASVVACTPTTTAGTVIVPAGTLLSSVTGASTFDLPMSVDGIVVGADAFLCIQVTGSSTLEQDTTATGTWELLATSTPAV</sequence>
<feature type="transmembrane region" description="Helical" evidence="1">
    <location>
        <begin position="18"/>
        <end position="37"/>
    </location>
</feature>
<comment type="caution">
    <text evidence="2">The sequence shown here is derived from an EMBL/GenBank/DDBJ whole genome shotgun (WGS) entry which is preliminary data.</text>
</comment>
<name>A0A7W8ZYV7_9MICO</name>
<keyword evidence="1" id="KW-0472">Membrane</keyword>